<keyword evidence="1" id="KW-1133">Transmembrane helix</keyword>
<dbReference type="EMBL" id="JAEKNR010000030">
    <property type="protein sequence ID" value="MBJ7596937.1"/>
    <property type="molecule type" value="Genomic_DNA"/>
</dbReference>
<organism evidence="3 4">
    <name type="scientific">Candidatus Nephthysia bennettiae</name>
    <dbReference type="NCBI Taxonomy" id="3127016"/>
    <lineage>
        <taxon>Bacteria</taxon>
        <taxon>Bacillati</taxon>
        <taxon>Candidatus Dormiibacterota</taxon>
        <taxon>Candidatus Dormibacteria</taxon>
        <taxon>Candidatus Dormibacterales</taxon>
        <taxon>Candidatus Dormibacteraceae</taxon>
        <taxon>Candidatus Nephthysia</taxon>
    </lineage>
</organism>
<reference evidence="3" key="1">
    <citation type="submission" date="2020-10" db="EMBL/GenBank/DDBJ databases">
        <title>Ca. Dormibacterota MAGs.</title>
        <authorList>
            <person name="Montgomery K."/>
        </authorList>
    </citation>
    <scope>NUCLEOTIDE SEQUENCE [LARGE SCALE GENOMIC DNA]</scope>
    <source>
        <strain evidence="3">SC8812_S17_10</strain>
    </source>
</reference>
<evidence type="ECO:0000313" key="3">
    <source>
        <dbReference type="EMBL" id="MBJ7596937.1"/>
    </source>
</evidence>
<dbReference type="RefSeq" id="WP_338198776.1">
    <property type="nucleotide sequence ID" value="NZ_JAEKNR010000030.1"/>
</dbReference>
<evidence type="ECO:0000256" key="1">
    <source>
        <dbReference type="SAM" id="Phobius"/>
    </source>
</evidence>
<gene>
    <name evidence="3" type="primary">cpaB</name>
    <name evidence="3" type="ORF">JF922_02460</name>
</gene>
<feature type="transmembrane region" description="Helical" evidence="1">
    <location>
        <begin position="21"/>
        <end position="41"/>
    </location>
</feature>
<dbReference type="InterPro" id="IPR013974">
    <property type="entry name" value="SAF"/>
</dbReference>
<dbReference type="InterPro" id="IPR031571">
    <property type="entry name" value="RcpC_dom"/>
</dbReference>
<accession>A0A934JXV8</accession>
<protein>
    <submittedName>
        <fullName evidence="3">Flp pilus assembly protein CpaB</fullName>
    </submittedName>
</protein>
<dbReference type="SMART" id="SM00858">
    <property type="entry name" value="SAF"/>
    <property type="match status" value="1"/>
</dbReference>
<keyword evidence="1" id="KW-0812">Transmembrane</keyword>
<name>A0A934JXV8_9BACT</name>
<proteinExistence type="predicted"/>
<dbReference type="NCBIfam" id="TIGR03177">
    <property type="entry name" value="pilus_cpaB"/>
    <property type="match status" value="1"/>
</dbReference>
<feature type="domain" description="SAF" evidence="2">
    <location>
        <begin position="56"/>
        <end position="118"/>
    </location>
</feature>
<dbReference type="Gene3D" id="3.90.1210.10">
    <property type="entry name" value="Antifreeze-like/N-acetylneuraminic acid synthase C-terminal domain"/>
    <property type="match status" value="1"/>
</dbReference>
<keyword evidence="4" id="KW-1185">Reference proteome</keyword>
<dbReference type="AlphaFoldDB" id="A0A934JXV8"/>
<comment type="caution">
    <text evidence="3">The sequence shown here is derived from an EMBL/GenBank/DDBJ whole genome shotgun (WGS) entry which is preliminary data.</text>
</comment>
<dbReference type="CDD" id="cd11614">
    <property type="entry name" value="SAF_CpaB_FlgA_like"/>
    <property type="match status" value="1"/>
</dbReference>
<dbReference type="Proteomes" id="UP000612893">
    <property type="component" value="Unassembled WGS sequence"/>
</dbReference>
<dbReference type="InterPro" id="IPR017592">
    <property type="entry name" value="Pilus_assmbl_Flp-typ_CpaB"/>
</dbReference>
<dbReference type="Pfam" id="PF08666">
    <property type="entry name" value="SAF"/>
    <property type="match status" value="1"/>
</dbReference>
<dbReference type="Pfam" id="PF16976">
    <property type="entry name" value="RcpC"/>
    <property type="match status" value="1"/>
</dbReference>
<evidence type="ECO:0000259" key="2">
    <source>
        <dbReference type="SMART" id="SM00858"/>
    </source>
</evidence>
<sequence length="282" mass="29020">MAAELTTTQSPPRRRASRGTLIGGIVALVSFLLLVSLILVVGRQPASPAATGAGRVGVVVAAKNLTARQVLGAGDVGVKQMYTADVPSGTFTRVEEVKGMMAAANLTAGQPITSGLVAKSGEDLGQTDVAYLPLPPGYVATTVPTSEQQGVAGYIRAGDSISVVAVVPSNPGQQNASANARTVLTNLHVLRVGVLTPKSSGGQPGQASAAPTLSSLTVMVTQCQAELLNWFLANAQVRYTLESYKDYQSPPAGADQTCSSVNSAQGITRADIGRRYPGIFNQ</sequence>
<evidence type="ECO:0000313" key="4">
    <source>
        <dbReference type="Proteomes" id="UP000612893"/>
    </source>
</evidence>
<keyword evidence="1" id="KW-0472">Membrane</keyword>